<dbReference type="GO" id="GO:0003677">
    <property type="term" value="F:DNA binding"/>
    <property type="evidence" value="ECO:0007669"/>
    <property type="project" value="UniProtKB-KW"/>
</dbReference>
<dbReference type="InterPro" id="IPR051446">
    <property type="entry name" value="HTH_trans_reg/aminotransferase"/>
</dbReference>
<dbReference type="Pfam" id="PF00155">
    <property type="entry name" value="Aminotran_1_2"/>
    <property type="match status" value="1"/>
</dbReference>
<sequence length="532" mass="59423">MTHLNGRNSVNLYRFAGQSNFIRHTMTRYQHLAMLLEKRIAQGLYRNGERLPSVRSLSAEHGVSISTVQQAYYLLEQKQLIIPQSRSGYYVAPHKAMPPIPALTRPVQRPVEITQWDAVFDLLNSRLEDDILQLGSGMPDLTQSTLKPLWKAFSRQAQKQESTLLNYDNLYGVTCLREQIARLMIDSGCQLSHEDIVITTGCHEALSVSVRAVCQPGDIIAVESPSFHGIMQTLRGFGIRAIEIPTDAVTGISLEALELAFDQWPIKAVVVVPNCNNPLGFIMPEKRKRALLALAQRFDAAIIEDDVYGELAWEYPRPSSIKSMDEDGRVLLCSSFSKTLAPGLRVGWVAPGRYRDRVLHMKYIGTGSTATQPQHAVAEFIHQGHYQTHLRRMRQVYQHNYETFICWVRHYFPCGICVTRPQGGFLMWIELPEAFDAVQLNNTLRESGIQIAVGSLFSASGKYRNCLRLNYALPASDKVERALAITGSAVEQAIAACVHDRPRAHTSLPVVEEQGQKEEGTGPGPAIPAGHL</sequence>
<keyword evidence="5" id="KW-0805">Transcription regulation</keyword>
<organism evidence="10 11">
    <name type="scientific">Pantoea ananatis (strain LMG 20103)</name>
    <dbReference type="NCBI Taxonomy" id="706191"/>
    <lineage>
        <taxon>Bacteria</taxon>
        <taxon>Pseudomonadati</taxon>
        <taxon>Pseudomonadota</taxon>
        <taxon>Gammaproteobacteria</taxon>
        <taxon>Enterobacterales</taxon>
        <taxon>Erwiniaceae</taxon>
        <taxon>Pantoea</taxon>
    </lineage>
</organism>
<dbReference type="PANTHER" id="PTHR46577">
    <property type="entry name" value="HTH-TYPE TRANSCRIPTIONAL REGULATORY PROTEIN GABR"/>
    <property type="match status" value="1"/>
</dbReference>
<dbReference type="CDD" id="cd00609">
    <property type="entry name" value="AAT_like"/>
    <property type="match status" value="1"/>
</dbReference>
<proteinExistence type="inferred from homology"/>
<dbReference type="Proteomes" id="UP000001702">
    <property type="component" value="Chromosome"/>
</dbReference>
<keyword evidence="7" id="KW-0804">Transcription</keyword>
<dbReference type="GO" id="GO:0030170">
    <property type="term" value="F:pyridoxal phosphate binding"/>
    <property type="evidence" value="ECO:0007669"/>
    <property type="project" value="InterPro"/>
</dbReference>
<dbReference type="AlphaFoldDB" id="D4GH69"/>
<reference evidence="10 11" key="1">
    <citation type="journal article" date="2010" name="J. Bacteriol.">
        <title>Genome sequence of Pantoea ananatis LMG20103, the causative agent of Eucalyptus blight and dieback.</title>
        <authorList>
            <person name="De Maayer P."/>
            <person name="Chan W.Y."/>
            <person name="Venter S.N."/>
            <person name="Toth I.K."/>
            <person name="Birch P.R."/>
            <person name="Joubert F."/>
            <person name="Coutinho T.A."/>
        </authorList>
    </citation>
    <scope>NUCLEOTIDE SEQUENCE [LARGE SCALE GENOMIC DNA]</scope>
    <source>
        <strain evidence="10 11">LMG 20103</strain>
    </source>
</reference>
<dbReference type="SUPFAM" id="SSF53383">
    <property type="entry name" value="PLP-dependent transferases"/>
    <property type="match status" value="1"/>
</dbReference>
<dbReference type="InterPro" id="IPR015421">
    <property type="entry name" value="PyrdxlP-dep_Trfase_major"/>
</dbReference>
<dbReference type="InterPro" id="IPR000524">
    <property type="entry name" value="Tscrpt_reg_HTH_GntR"/>
</dbReference>
<dbReference type="SUPFAM" id="SSF46785">
    <property type="entry name" value="Winged helix' DNA-binding domain"/>
    <property type="match status" value="1"/>
</dbReference>
<protein>
    <submittedName>
        <fullName evidence="10">YjiR</fullName>
    </submittedName>
</protein>
<evidence type="ECO:0000256" key="7">
    <source>
        <dbReference type="ARBA" id="ARBA00023163"/>
    </source>
</evidence>
<gene>
    <name evidence="10" type="primary">yjiR</name>
    <name evidence="10" type="ordered locus">PANA_0217</name>
</gene>
<feature type="region of interest" description="Disordered" evidence="8">
    <location>
        <begin position="508"/>
        <end position="532"/>
    </location>
</feature>
<dbReference type="InterPro" id="IPR036388">
    <property type="entry name" value="WH-like_DNA-bd_sf"/>
</dbReference>
<dbReference type="SMART" id="SM00345">
    <property type="entry name" value="HTH_GNTR"/>
    <property type="match status" value="1"/>
</dbReference>
<name>D4GH69_PANAM</name>
<dbReference type="Pfam" id="PF00392">
    <property type="entry name" value="GntR"/>
    <property type="match status" value="1"/>
</dbReference>
<dbReference type="InterPro" id="IPR036390">
    <property type="entry name" value="WH_DNA-bd_sf"/>
</dbReference>
<evidence type="ECO:0000256" key="8">
    <source>
        <dbReference type="SAM" id="MobiDB-lite"/>
    </source>
</evidence>
<dbReference type="Gene3D" id="1.10.10.10">
    <property type="entry name" value="Winged helix-like DNA-binding domain superfamily/Winged helix DNA-binding domain"/>
    <property type="match status" value="1"/>
</dbReference>
<evidence type="ECO:0000256" key="1">
    <source>
        <dbReference type="ARBA" id="ARBA00005384"/>
    </source>
</evidence>
<dbReference type="Gene3D" id="3.40.640.10">
    <property type="entry name" value="Type I PLP-dependent aspartate aminotransferase-like (Major domain)"/>
    <property type="match status" value="1"/>
</dbReference>
<dbReference type="HOGENOM" id="CLU_017584_0_0_6"/>
<keyword evidence="4" id="KW-0663">Pyridoxal phosphate</keyword>
<evidence type="ECO:0000313" key="10">
    <source>
        <dbReference type="EMBL" id="ADD75384.1"/>
    </source>
</evidence>
<evidence type="ECO:0000313" key="11">
    <source>
        <dbReference type="Proteomes" id="UP000001702"/>
    </source>
</evidence>
<dbReference type="KEGG" id="pam:PANA_0217"/>
<evidence type="ECO:0000256" key="3">
    <source>
        <dbReference type="ARBA" id="ARBA00022679"/>
    </source>
</evidence>
<dbReference type="GO" id="GO:0003700">
    <property type="term" value="F:DNA-binding transcription factor activity"/>
    <property type="evidence" value="ECO:0007669"/>
    <property type="project" value="InterPro"/>
</dbReference>
<keyword evidence="3" id="KW-0808">Transferase</keyword>
<dbReference type="GO" id="GO:0008483">
    <property type="term" value="F:transaminase activity"/>
    <property type="evidence" value="ECO:0007669"/>
    <property type="project" value="UniProtKB-KW"/>
</dbReference>
<dbReference type="Gene3D" id="3.90.1150.10">
    <property type="entry name" value="Aspartate Aminotransferase, domain 1"/>
    <property type="match status" value="1"/>
</dbReference>
<feature type="domain" description="HTH gntR-type" evidence="9">
    <location>
        <begin position="26"/>
        <end position="94"/>
    </location>
</feature>
<dbReference type="InterPro" id="IPR015424">
    <property type="entry name" value="PyrdxlP-dep_Trfase"/>
</dbReference>
<accession>D4GH69</accession>
<dbReference type="FunFam" id="3.40.640.10:FF:000023">
    <property type="entry name" value="Transcriptional regulator, GntR family"/>
    <property type="match status" value="1"/>
</dbReference>
<dbReference type="eggNOG" id="COG1167">
    <property type="taxonomic scope" value="Bacteria"/>
</dbReference>
<dbReference type="PROSITE" id="PS50949">
    <property type="entry name" value="HTH_GNTR"/>
    <property type="match status" value="1"/>
</dbReference>
<dbReference type="CDD" id="cd07377">
    <property type="entry name" value="WHTH_GntR"/>
    <property type="match status" value="1"/>
</dbReference>
<evidence type="ECO:0000259" key="9">
    <source>
        <dbReference type="PROSITE" id="PS50949"/>
    </source>
</evidence>
<comment type="similarity">
    <text evidence="1">In the C-terminal section; belongs to the class-I pyridoxal-phosphate-dependent aminotransferase family.</text>
</comment>
<evidence type="ECO:0000256" key="2">
    <source>
        <dbReference type="ARBA" id="ARBA00022576"/>
    </source>
</evidence>
<evidence type="ECO:0000256" key="6">
    <source>
        <dbReference type="ARBA" id="ARBA00023125"/>
    </source>
</evidence>
<keyword evidence="11" id="KW-1185">Reference proteome</keyword>
<dbReference type="InterPro" id="IPR015422">
    <property type="entry name" value="PyrdxlP-dep_Trfase_small"/>
</dbReference>
<dbReference type="PANTHER" id="PTHR46577:SF1">
    <property type="entry name" value="HTH-TYPE TRANSCRIPTIONAL REGULATORY PROTEIN GABR"/>
    <property type="match status" value="1"/>
</dbReference>
<keyword evidence="6" id="KW-0238">DNA-binding</keyword>
<dbReference type="InterPro" id="IPR004839">
    <property type="entry name" value="Aminotransferase_I/II_large"/>
</dbReference>
<evidence type="ECO:0000256" key="4">
    <source>
        <dbReference type="ARBA" id="ARBA00022898"/>
    </source>
</evidence>
<keyword evidence="2" id="KW-0032">Aminotransferase</keyword>
<dbReference type="EMBL" id="CP001875">
    <property type="protein sequence ID" value="ADD75384.1"/>
    <property type="molecule type" value="Genomic_DNA"/>
</dbReference>
<evidence type="ECO:0000256" key="5">
    <source>
        <dbReference type="ARBA" id="ARBA00023015"/>
    </source>
</evidence>